<evidence type="ECO:0000313" key="14">
    <source>
        <dbReference type="Proteomes" id="UP000663829"/>
    </source>
</evidence>
<keyword evidence="8" id="KW-0458">Lysosome</keyword>
<evidence type="ECO:0000256" key="4">
    <source>
        <dbReference type="ARBA" id="ARBA00012754"/>
    </source>
</evidence>
<protein>
    <recommendedName>
        <fullName evidence="4">beta-mannosidase</fullName>
        <ecNumber evidence="4">3.2.1.25</ecNumber>
    </recommendedName>
    <alternativeName>
        <fullName evidence="10">Mannanase</fullName>
    </alternativeName>
</protein>
<keyword evidence="5" id="KW-0732">Signal</keyword>
<reference evidence="12" key="1">
    <citation type="submission" date="2021-02" db="EMBL/GenBank/DDBJ databases">
        <authorList>
            <person name="Nowell W R."/>
        </authorList>
    </citation>
    <scope>NUCLEOTIDE SEQUENCE</scope>
</reference>
<evidence type="ECO:0000256" key="3">
    <source>
        <dbReference type="ARBA" id="ARBA00007401"/>
    </source>
</evidence>
<evidence type="ECO:0000256" key="7">
    <source>
        <dbReference type="ARBA" id="ARBA00023180"/>
    </source>
</evidence>
<evidence type="ECO:0000259" key="11">
    <source>
        <dbReference type="Pfam" id="PF22666"/>
    </source>
</evidence>
<dbReference type="EMBL" id="CAJOBC010002307">
    <property type="protein sequence ID" value="CAF3726597.1"/>
    <property type="molecule type" value="Genomic_DNA"/>
</dbReference>
<keyword evidence="9" id="KW-0326">Glycosidase</keyword>
<dbReference type="InterPro" id="IPR013783">
    <property type="entry name" value="Ig-like_fold"/>
</dbReference>
<dbReference type="Gene3D" id="3.20.20.80">
    <property type="entry name" value="Glycosidases"/>
    <property type="match status" value="1"/>
</dbReference>
<evidence type="ECO:0000256" key="2">
    <source>
        <dbReference type="ARBA" id="ARBA00004371"/>
    </source>
</evidence>
<dbReference type="Pfam" id="PF22666">
    <property type="entry name" value="Glyco_hydro_2_N2"/>
    <property type="match status" value="1"/>
</dbReference>
<dbReference type="InterPro" id="IPR036156">
    <property type="entry name" value="Beta-gal/glucu_dom_sf"/>
</dbReference>
<dbReference type="FunFam" id="2.60.120.260:FF:000060">
    <property type="entry name" value="Probable beta-mannosidase"/>
    <property type="match status" value="1"/>
</dbReference>
<organism evidence="12 14">
    <name type="scientific">Didymodactylos carnosus</name>
    <dbReference type="NCBI Taxonomy" id="1234261"/>
    <lineage>
        <taxon>Eukaryota</taxon>
        <taxon>Metazoa</taxon>
        <taxon>Spiralia</taxon>
        <taxon>Gnathifera</taxon>
        <taxon>Rotifera</taxon>
        <taxon>Eurotatoria</taxon>
        <taxon>Bdelloidea</taxon>
        <taxon>Philodinida</taxon>
        <taxon>Philodinidae</taxon>
        <taxon>Didymodactylos</taxon>
    </lineage>
</organism>
<dbReference type="SUPFAM" id="SSF49303">
    <property type="entry name" value="beta-Galactosidase/glucuronidase domain"/>
    <property type="match status" value="1"/>
</dbReference>
<evidence type="ECO:0000313" key="13">
    <source>
        <dbReference type="EMBL" id="CAF3726597.1"/>
    </source>
</evidence>
<dbReference type="EC" id="3.2.1.25" evidence="4"/>
<dbReference type="Proteomes" id="UP000681722">
    <property type="component" value="Unassembled WGS sequence"/>
</dbReference>
<gene>
    <name evidence="12" type="ORF">GPM918_LOCUS11237</name>
    <name evidence="13" type="ORF">SRO942_LOCUS11236</name>
</gene>
<evidence type="ECO:0000313" key="12">
    <source>
        <dbReference type="EMBL" id="CAF0950909.1"/>
    </source>
</evidence>
<evidence type="ECO:0000256" key="9">
    <source>
        <dbReference type="ARBA" id="ARBA00023295"/>
    </source>
</evidence>
<dbReference type="Gene3D" id="2.60.120.260">
    <property type="entry name" value="Galactose-binding domain-like"/>
    <property type="match status" value="1"/>
</dbReference>
<dbReference type="InterPro" id="IPR017853">
    <property type="entry name" value="GH"/>
</dbReference>
<evidence type="ECO:0000256" key="8">
    <source>
        <dbReference type="ARBA" id="ARBA00023228"/>
    </source>
</evidence>
<evidence type="ECO:0000256" key="10">
    <source>
        <dbReference type="ARBA" id="ARBA00033445"/>
    </source>
</evidence>
<comment type="caution">
    <text evidence="12">The sequence shown here is derived from an EMBL/GenBank/DDBJ whole genome shotgun (WGS) entry which is preliminary data.</text>
</comment>
<dbReference type="EMBL" id="CAJNOQ010002308">
    <property type="protein sequence ID" value="CAF0950909.1"/>
    <property type="molecule type" value="Genomic_DNA"/>
</dbReference>
<keyword evidence="6" id="KW-0378">Hydrolase</keyword>
<dbReference type="SUPFAM" id="SSF49785">
    <property type="entry name" value="Galactose-binding domain-like"/>
    <property type="match status" value="1"/>
</dbReference>
<accession>A0A814D8K2</accession>
<dbReference type="PANTHER" id="PTHR43730">
    <property type="entry name" value="BETA-MANNOSIDASE"/>
    <property type="match status" value="1"/>
</dbReference>
<dbReference type="GO" id="GO:0005764">
    <property type="term" value="C:lysosome"/>
    <property type="evidence" value="ECO:0007669"/>
    <property type="project" value="UniProtKB-SubCell"/>
</dbReference>
<dbReference type="GO" id="GO:0006516">
    <property type="term" value="P:glycoprotein catabolic process"/>
    <property type="evidence" value="ECO:0007669"/>
    <property type="project" value="TreeGrafter"/>
</dbReference>
<keyword evidence="14" id="KW-1185">Reference proteome</keyword>
<dbReference type="InterPro" id="IPR054593">
    <property type="entry name" value="Beta-mannosidase-like_N2"/>
</dbReference>
<dbReference type="SUPFAM" id="SSF51445">
    <property type="entry name" value="(Trans)glycosidases"/>
    <property type="match status" value="1"/>
</dbReference>
<dbReference type="GO" id="GO:0004567">
    <property type="term" value="F:beta-mannosidase activity"/>
    <property type="evidence" value="ECO:0007669"/>
    <property type="project" value="UniProtKB-EC"/>
</dbReference>
<comment type="similarity">
    <text evidence="3">Belongs to the glycosyl hydrolase 2 family.</text>
</comment>
<dbReference type="Gene3D" id="2.60.40.10">
    <property type="entry name" value="Immunoglobulins"/>
    <property type="match status" value="1"/>
</dbReference>
<evidence type="ECO:0000256" key="5">
    <source>
        <dbReference type="ARBA" id="ARBA00022729"/>
    </source>
</evidence>
<dbReference type="PANTHER" id="PTHR43730:SF1">
    <property type="entry name" value="BETA-MANNOSIDASE"/>
    <property type="match status" value="1"/>
</dbReference>
<keyword evidence="7" id="KW-0325">Glycoprotein</keyword>
<evidence type="ECO:0000256" key="6">
    <source>
        <dbReference type="ARBA" id="ARBA00022801"/>
    </source>
</evidence>
<sequence length="514" mass="59159">MVRHSHKSFKFANNSTTKMNFPRKALQHTIKLEAIKCKLRQLEMKFNEAKENFIQVDIKPLSIDYDSTCIVDTITGNTAAHVAADTESTNFSTVAHFYLGNIKKKLNGFYDWEISSSNLPNLTTCGKVPGTIHTILLASNLIDEPYYGYNDVLQRYLIYQNWTFQKNFTLTGEPLTDFQLVLEQIDTVSTVELNDFLLNSTSSMFFPYTFSLTQTQLKVGSNNTLKIQIRSPIEYALQQAVNYPYYVPPNCIDSQTHGECHFQFIRKEACSFSWGWGPAFAPMGITGDIYLQAIDSSTQDMSQTDFHLCDVNVKKVSNDDEDSWIIDFQLKFEENPCSVLRSEDLYFRLINTSWSSNTTLSCVNNYQSPVPFTVRVPSHYIALWYPHTIGQPILYEFQVECYSQIKTKQIGFRTIELIQDPYTDLDPDLNGTSFYFKVNNQTLFIKGSNWIPADSFQERITQEYLEVLLKSAAEANINMLRVWGGGLYEKKEFYELADQLGIMIWQDFMFSDSL</sequence>
<dbReference type="AlphaFoldDB" id="A0A814D8K2"/>
<feature type="domain" description="Beta-mannosidase-like galactose-binding" evidence="11">
    <location>
        <begin position="112"/>
        <end position="286"/>
    </location>
</feature>
<comment type="subcellular location">
    <subcellularLocation>
        <location evidence="2">Lysosome</location>
    </subcellularLocation>
</comment>
<comment type="catalytic activity">
    <reaction evidence="1">
        <text>Hydrolysis of terminal, non-reducing beta-D-mannose residues in beta-D-mannosides.</text>
        <dbReference type="EC" id="3.2.1.25"/>
    </reaction>
</comment>
<dbReference type="InterPro" id="IPR050887">
    <property type="entry name" value="Beta-mannosidase_GH2"/>
</dbReference>
<dbReference type="InterPro" id="IPR008979">
    <property type="entry name" value="Galactose-bd-like_sf"/>
</dbReference>
<proteinExistence type="inferred from homology"/>
<name>A0A814D8K2_9BILA</name>
<dbReference type="OrthoDB" id="2866996at2759"/>
<evidence type="ECO:0000256" key="1">
    <source>
        <dbReference type="ARBA" id="ARBA00000829"/>
    </source>
</evidence>
<dbReference type="Proteomes" id="UP000663829">
    <property type="component" value="Unassembled WGS sequence"/>
</dbReference>